<evidence type="ECO:0000313" key="1">
    <source>
        <dbReference type="EMBL" id="PRW33645.1"/>
    </source>
</evidence>
<evidence type="ECO:0000313" key="2">
    <source>
        <dbReference type="Proteomes" id="UP000239899"/>
    </source>
</evidence>
<dbReference type="EMBL" id="LHPG02000016">
    <property type="protein sequence ID" value="PRW33645.1"/>
    <property type="molecule type" value="Genomic_DNA"/>
</dbReference>
<comment type="caution">
    <text evidence="1">The sequence shown here is derived from an EMBL/GenBank/DDBJ whole genome shotgun (WGS) entry which is preliminary data.</text>
</comment>
<reference evidence="1 2" key="1">
    <citation type="journal article" date="2018" name="Plant J.">
        <title>Genome sequences of Chlorella sorokiniana UTEX 1602 and Micractinium conductrix SAG 241.80: implications to maltose excretion by a green alga.</title>
        <authorList>
            <person name="Arriola M.B."/>
            <person name="Velmurugan N."/>
            <person name="Zhang Y."/>
            <person name="Plunkett M.H."/>
            <person name="Hondzo H."/>
            <person name="Barney B.M."/>
        </authorList>
    </citation>
    <scope>NUCLEOTIDE SEQUENCE [LARGE SCALE GENOMIC DNA]</scope>
    <source>
        <strain evidence="2">UTEX 1602</strain>
    </source>
</reference>
<organism evidence="1 2">
    <name type="scientific">Chlorella sorokiniana</name>
    <name type="common">Freshwater green alga</name>
    <dbReference type="NCBI Taxonomy" id="3076"/>
    <lineage>
        <taxon>Eukaryota</taxon>
        <taxon>Viridiplantae</taxon>
        <taxon>Chlorophyta</taxon>
        <taxon>core chlorophytes</taxon>
        <taxon>Trebouxiophyceae</taxon>
        <taxon>Chlorellales</taxon>
        <taxon>Chlorellaceae</taxon>
        <taxon>Chlorella clade</taxon>
        <taxon>Chlorella</taxon>
    </lineage>
</organism>
<proteinExistence type="predicted"/>
<protein>
    <submittedName>
        <fullName evidence="1">Extracellular serine ase</fullName>
    </submittedName>
</protein>
<dbReference type="Proteomes" id="UP000239899">
    <property type="component" value="Unassembled WGS sequence"/>
</dbReference>
<accession>A0A2P6TH75</accession>
<dbReference type="Gene3D" id="1.25.40.990">
    <property type="match status" value="1"/>
</dbReference>
<dbReference type="OrthoDB" id="514454at2759"/>
<gene>
    <name evidence="1" type="ORF">C2E21_7672</name>
</gene>
<sequence length="375" mass="38437">MAAARVGRRAAPPRPTLLVGDLDACHAAFGRLQDRVLQLSLAQQAAVADTDSSADANAWRDLVPLCRALRETLTSLRELSHFTREVYEVAADVCLRAGDYPEALKALQQLVHLIYPALAAQEAALAAAEAAAAAAAPAGRAEEPAGPRAATAKKQSAAAVGVASSSSSSGGSSGSRARAAAAALPLSWDDDSDAAEEDWAALAGGVTALDDAAVGAALQQRRFQRWPEAAGALAAYFSCVQGPREGRLDTLATLRRLPRPLLATSEVQAALALAGSLAAGDYVQLFRLRAAAPPLVRLVAGAAAGAARERALAAMATAYRNIAAAAVCRALALSMHGLLACLKALADRGQAAAQKALGGLQMEERPEAADLVFKG</sequence>
<dbReference type="AlphaFoldDB" id="A0A2P6TH75"/>
<name>A0A2P6TH75_CHLSO</name>
<keyword evidence="2" id="KW-1185">Reference proteome</keyword>